<dbReference type="EMBL" id="KN847555">
    <property type="protein sequence ID" value="KIW01419.1"/>
    <property type="molecule type" value="Genomic_DNA"/>
</dbReference>
<dbReference type="InterPro" id="IPR007219">
    <property type="entry name" value="XnlR_reg_dom"/>
</dbReference>
<dbReference type="InterPro" id="IPR051127">
    <property type="entry name" value="Fungal_SecMet_Regulators"/>
</dbReference>
<evidence type="ECO:0000256" key="2">
    <source>
        <dbReference type="ARBA" id="ARBA00023015"/>
    </source>
</evidence>
<evidence type="ECO:0000313" key="9">
    <source>
        <dbReference type="EMBL" id="KIW01419.1"/>
    </source>
</evidence>
<keyword evidence="3" id="KW-0238">DNA-binding</keyword>
<dbReference type="Gene3D" id="4.10.240.10">
    <property type="entry name" value="Zn(2)-C6 fungal-type DNA-binding domain"/>
    <property type="match status" value="1"/>
</dbReference>
<evidence type="ECO:0000256" key="3">
    <source>
        <dbReference type="ARBA" id="ARBA00023125"/>
    </source>
</evidence>
<evidence type="ECO:0000256" key="1">
    <source>
        <dbReference type="ARBA" id="ARBA00022723"/>
    </source>
</evidence>
<dbReference type="SMART" id="SM00906">
    <property type="entry name" value="Fungal_trans"/>
    <property type="match status" value="1"/>
</dbReference>
<sequence length="787" mass="87411">MDGADGSLSQASPTAKSDAQELTASPHTTVGDGGVSAKGDDAAEAQPKAKRRRVAVACKSCRYRKSRCDGIRPKCSTCQDLGFECEYSSIETNKPFPRSFTDTLATRLGAVEEALFALTSRVDRHDAQIAAARRDAILGNGRVTAGSAGTSTPHDVSANDSAILHDATDGMGAVSFSEEENTGFFGPSSNIAFTRQIVRAVKATLRNQPLQPRRYGVDDQQQQSHMLHVSRPPSPLHQRVDTDDWRTENPISMALPPEDECMRLVHQYFGRTGVLFPYIHEESFVATYNSFKATQFRKVRRSWLGLLNMILAMATRTAVNSKLSAQEREEQSDTFFVRGWRLCEKQVKYSPSLEIVQFLLLLSQYLQGTSQGAETWNAHGLTVKSAYQLGLHSTDALKQYPPLEREIRKRTWYMCILLDRTLSMTFGRPFVIPASYIRVPLPEPYEMDASLPLGVMSSISSSPQSLNFFRATIRLFNSIWNIIDSLYGGNLGCGEISSVFDITSRLLHIEQELLEWQRTLPPDMTLVTHPELKRVQTETSLPLRFRVILTLRFNNIRILAHRPILVKFLDVIGGSEGDTQELSMLTQVGMDSVQTCVHSASTILEIVGYLVNAGEMRRTLLGAWWYTLYYTFNAALVIFSALLIKHISARSSARPIPYPPSELSKSFLRQAVDTLMALDNDNRMVEKCARYISKLYNILEQLETAPILPSNLNGAAHLGPISSIPNYANTILNPVSSNGNGDAQGVSPQDWGYMVPNDPANFGLDMNEFLVSGDLDLLGQMGGQNFL</sequence>
<dbReference type="Proteomes" id="UP000053259">
    <property type="component" value="Unassembled WGS sequence"/>
</dbReference>
<dbReference type="GO" id="GO:0000978">
    <property type="term" value="F:RNA polymerase II cis-regulatory region sequence-specific DNA binding"/>
    <property type="evidence" value="ECO:0007669"/>
    <property type="project" value="TreeGrafter"/>
</dbReference>
<dbReference type="GO" id="GO:0008270">
    <property type="term" value="F:zinc ion binding"/>
    <property type="evidence" value="ECO:0007669"/>
    <property type="project" value="InterPro"/>
</dbReference>
<proteinExistence type="predicted"/>
<dbReference type="CDD" id="cd12148">
    <property type="entry name" value="fungal_TF_MHR"/>
    <property type="match status" value="1"/>
</dbReference>
<organism evidence="9 10">
    <name type="scientific">Verruconis gallopava</name>
    <dbReference type="NCBI Taxonomy" id="253628"/>
    <lineage>
        <taxon>Eukaryota</taxon>
        <taxon>Fungi</taxon>
        <taxon>Dikarya</taxon>
        <taxon>Ascomycota</taxon>
        <taxon>Pezizomycotina</taxon>
        <taxon>Dothideomycetes</taxon>
        <taxon>Pleosporomycetidae</taxon>
        <taxon>Venturiales</taxon>
        <taxon>Sympoventuriaceae</taxon>
        <taxon>Verruconis</taxon>
    </lineage>
</organism>
<evidence type="ECO:0000256" key="4">
    <source>
        <dbReference type="ARBA" id="ARBA00023163"/>
    </source>
</evidence>
<keyword evidence="2" id="KW-0805">Transcription regulation</keyword>
<dbReference type="GO" id="GO:0005634">
    <property type="term" value="C:nucleus"/>
    <property type="evidence" value="ECO:0007669"/>
    <property type="project" value="TreeGrafter"/>
</dbReference>
<keyword evidence="5" id="KW-0539">Nucleus</keyword>
<dbReference type="InterPro" id="IPR036864">
    <property type="entry name" value="Zn2-C6_fun-type_DNA-bd_sf"/>
</dbReference>
<dbReference type="PANTHER" id="PTHR47424">
    <property type="entry name" value="REGULATORY PROTEIN GAL4"/>
    <property type="match status" value="1"/>
</dbReference>
<dbReference type="Pfam" id="PF04082">
    <property type="entry name" value="Fungal_trans"/>
    <property type="match status" value="1"/>
</dbReference>
<protein>
    <recommendedName>
        <fullName evidence="8">Zn(2)-C6 fungal-type domain-containing protein</fullName>
    </recommendedName>
</protein>
<dbReference type="GO" id="GO:0006351">
    <property type="term" value="P:DNA-templated transcription"/>
    <property type="evidence" value="ECO:0007669"/>
    <property type="project" value="InterPro"/>
</dbReference>
<dbReference type="PANTHER" id="PTHR47424:SF3">
    <property type="entry name" value="REGULATORY PROTEIN GAL4"/>
    <property type="match status" value="1"/>
</dbReference>
<keyword evidence="7" id="KW-1133">Transmembrane helix</keyword>
<evidence type="ECO:0000259" key="8">
    <source>
        <dbReference type="PROSITE" id="PS50048"/>
    </source>
</evidence>
<evidence type="ECO:0000256" key="6">
    <source>
        <dbReference type="SAM" id="MobiDB-lite"/>
    </source>
</evidence>
<evidence type="ECO:0000313" key="10">
    <source>
        <dbReference type="Proteomes" id="UP000053259"/>
    </source>
</evidence>
<dbReference type="SUPFAM" id="SSF57701">
    <property type="entry name" value="Zn2/Cys6 DNA-binding domain"/>
    <property type="match status" value="1"/>
</dbReference>
<keyword evidence="7" id="KW-0472">Membrane</keyword>
<evidence type="ECO:0000256" key="7">
    <source>
        <dbReference type="SAM" id="Phobius"/>
    </source>
</evidence>
<dbReference type="OrthoDB" id="3364175at2759"/>
<dbReference type="GO" id="GO:0000435">
    <property type="term" value="P:positive regulation of transcription from RNA polymerase II promoter by galactose"/>
    <property type="evidence" value="ECO:0007669"/>
    <property type="project" value="TreeGrafter"/>
</dbReference>
<dbReference type="Pfam" id="PF00172">
    <property type="entry name" value="Zn_clus"/>
    <property type="match status" value="1"/>
</dbReference>
<dbReference type="FunCoup" id="A0A0D2AQJ2">
    <property type="interactions" value="74"/>
</dbReference>
<keyword evidence="1" id="KW-0479">Metal-binding</keyword>
<keyword evidence="10" id="KW-1185">Reference proteome</keyword>
<dbReference type="PROSITE" id="PS50048">
    <property type="entry name" value="ZN2_CY6_FUNGAL_2"/>
    <property type="match status" value="1"/>
</dbReference>
<feature type="region of interest" description="Disordered" evidence="6">
    <location>
        <begin position="1"/>
        <end position="49"/>
    </location>
</feature>
<dbReference type="InterPro" id="IPR001138">
    <property type="entry name" value="Zn2Cys6_DnaBD"/>
</dbReference>
<dbReference type="AlphaFoldDB" id="A0A0D2AQJ2"/>
<feature type="domain" description="Zn(2)-C6 fungal-type" evidence="8">
    <location>
        <begin position="57"/>
        <end position="87"/>
    </location>
</feature>
<dbReference type="CDD" id="cd00067">
    <property type="entry name" value="GAL4"/>
    <property type="match status" value="1"/>
</dbReference>
<evidence type="ECO:0000256" key="5">
    <source>
        <dbReference type="ARBA" id="ARBA00023242"/>
    </source>
</evidence>
<feature type="compositionally biased region" description="Polar residues" evidence="6">
    <location>
        <begin position="7"/>
        <end position="28"/>
    </location>
</feature>
<dbReference type="STRING" id="253628.A0A0D2AQJ2"/>
<keyword evidence="4" id="KW-0804">Transcription</keyword>
<dbReference type="InParanoid" id="A0A0D2AQJ2"/>
<accession>A0A0D2AQJ2</accession>
<dbReference type="RefSeq" id="XP_016211288.1">
    <property type="nucleotide sequence ID" value="XM_016360916.1"/>
</dbReference>
<reference evidence="9 10" key="1">
    <citation type="submission" date="2015-01" db="EMBL/GenBank/DDBJ databases">
        <title>The Genome Sequence of Ochroconis gallopava CBS43764.</title>
        <authorList>
            <consortium name="The Broad Institute Genomics Platform"/>
            <person name="Cuomo C."/>
            <person name="de Hoog S."/>
            <person name="Gorbushina A."/>
            <person name="Stielow B."/>
            <person name="Teixiera M."/>
            <person name="Abouelleil A."/>
            <person name="Chapman S.B."/>
            <person name="Priest M."/>
            <person name="Young S.K."/>
            <person name="Wortman J."/>
            <person name="Nusbaum C."/>
            <person name="Birren B."/>
        </authorList>
    </citation>
    <scope>NUCLEOTIDE SEQUENCE [LARGE SCALE GENOMIC DNA]</scope>
    <source>
        <strain evidence="9 10">CBS 43764</strain>
    </source>
</reference>
<name>A0A0D2AQJ2_9PEZI</name>
<dbReference type="SMART" id="SM00066">
    <property type="entry name" value="GAL4"/>
    <property type="match status" value="1"/>
</dbReference>
<dbReference type="PROSITE" id="PS00463">
    <property type="entry name" value="ZN2_CY6_FUNGAL_1"/>
    <property type="match status" value="1"/>
</dbReference>
<dbReference type="GO" id="GO:0000981">
    <property type="term" value="F:DNA-binding transcription factor activity, RNA polymerase II-specific"/>
    <property type="evidence" value="ECO:0007669"/>
    <property type="project" value="InterPro"/>
</dbReference>
<feature type="transmembrane region" description="Helical" evidence="7">
    <location>
        <begin position="623"/>
        <end position="644"/>
    </location>
</feature>
<gene>
    <name evidence="9" type="ORF">PV09_07183</name>
</gene>
<keyword evidence="7" id="KW-0812">Transmembrane</keyword>
<dbReference type="VEuPathDB" id="FungiDB:PV09_07183"/>
<dbReference type="GeneID" id="27315156"/>